<evidence type="ECO:0000313" key="1">
    <source>
        <dbReference type="EMBL" id="RAI26609.1"/>
    </source>
</evidence>
<organism evidence="1 2">
    <name type="scientific">Rhodobium orientis</name>
    <dbReference type="NCBI Taxonomy" id="34017"/>
    <lineage>
        <taxon>Bacteria</taxon>
        <taxon>Pseudomonadati</taxon>
        <taxon>Pseudomonadota</taxon>
        <taxon>Alphaproteobacteria</taxon>
        <taxon>Hyphomicrobiales</taxon>
        <taxon>Rhodobiaceae</taxon>
        <taxon>Rhodobium</taxon>
    </lineage>
</organism>
<protein>
    <submittedName>
        <fullName evidence="1">Uncharacterized protein</fullName>
    </submittedName>
</protein>
<dbReference type="RefSeq" id="WP_111434885.1">
    <property type="nucleotide sequence ID" value="NZ_JACIGG010000004.1"/>
</dbReference>
<reference evidence="1 2" key="1">
    <citation type="submission" date="2017-07" db="EMBL/GenBank/DDBJ databases">
        <title>Draft Genome Sequences of Select Purple Nonsulfur Bacteria.</title>
        <authorList>
            <person name="Lasarre B."/>
            <person name="Mckinlay J.B."/>
        </authorList>
    </citation>
    <scope>NUCLEOTIDE SEQUENCE [LARGE SCALE GENOMIC DNA]</scope>
    <source>
        <strain evidence="1 2">DSM 11290</strain>
    </source>
</reference>
<dbReference type="EMBL" id="NPEV01000028">
    <property type="protein sequence ID" value="RAI26609.1"/>
    <property type="molecule type" value="Genomic_DNA"/>
</dbReference>
<evidence type="ECO:0000313" key="2">
    <source>
        <dbReference type="Proteomes" id="UP000249299"/>
    </source>
</evidence>
<dbReference type="AlphaFoldDB" id="A0A327JJV0"/>
<accession>A0A327JJV0</accession>
<name>A0A327JJV0_9HYPH</name>
<comment type="caution">
    <text evidence="1">The sequence shown here is derived from an EMBL/GenBank/DDBJ whole genome shotgun (WGS) entry which is preliminary data.</text>
</comment>
<dbReference type="Proteomes" id="UP000249299">
    <property type="component" value="Unassembled WGS sequence"/>
</dbReference>
<proteinExistence type="predicted"/>
<sequence length="59" mass="6781">MPITVEYANTAKTMFRLVIGEREIFVPDDMRNRHRQLIATLEPDGDDFPVWDMATTTGP</sequence>
<keyword evidence="2" id="KW-1185">Reference proteome</keyword>
<gene>
    <name evidence="1" type="ORF">CH339_13490</name>
</gene>